<dbReference type="AlphaFoldDB" id="A0AAW0M2B1"/>
<dbReference type="EMBL" id="PKMF04000026">
    <property type="protein sequence ID" value="KAK7857566.1"/>
    <property type="molecule type" value="Genomic_DNA"/>
</dbReference>
<evidence type="ECO:0000313" key="2">
    <source>
        <dbReference type="EMBL" id="KAK7857566.1"/>
    </source>
</evidence>
<dbReference type="InterPro" id="IPR036188">
    <property type="entry name" value="FAD/NAD-bd_sf"/>
</dbReference>
<name>A0AAW0M2B1_QUESU</name>
<protein>
    <submittedName>
        <fullName evidence="2">(R)-mandelonitrile lyase 1</fullName>
    </submittedName>
</protein>
<proteinExistence type="predicted"/>
<dbReference type="GO" id="GO:0016614">
    <property type="term" value="F:oxidoreductase activity, acting on CH-OH group of donors"/>
    <property type="evidence" value="ECO:0007669"/>
    <property type="project" value="InterPro"/>
</dbReference>
<organism evidence="2">
    <name type="scientific">Quercus suber</name>
    <name type="common">Cork oak</name>
    <dbReference type="NCBI Taxonomy" id="58331"/>
    <lineage>
        <taxon>Eukaryota</taxon>
        <taxon>Viridiplantae</taxon>
        <taxon>Streptophyta</taxon>
        <taxon>Embryophyta</taxon>
        <taxon>Tracheophyta</taxon>
        <taxon>Spermatophyta</taxon>
        <taxon>Magnoliopsida</taxon>
        <taxon>eudicotyledons</taxon>
        <taxon>Gunneridae</taxon>
        <taxon>Pentapetalae</taxon>
        <taxon>rosids</taxon>
        <taxon>fabids</taxon>
        <taxon>Fagales</taxon>
        <taxon>Fagaceae</taxon>
        <taxon>Quercus</taxon>
    </lineage>
</organism>
<sequence>MKYVDRFLPSFDLVEETVVSVVDKDYKVYGVEGLRVMDGSTFFESPGRYQGIKILKEKSDAGAFNTQQQRPEEILIQYVLAD</sequence>
<dbReference type="Pfam" id="PF05199">
    <property type="entry name" value="GMC_oxred_C"/>
    <property type="match status" value="1"/>
</dbReference>
<gene>
    <name evidence="2" type="primary">MDL1_1</name>
    <name evidence="2" type="ORF">CFP56_017085</name>
</gene>
<reference evidence="2" key="2">
    <citation type="journal article" date="2018" name="Sci. Data">
        <title>The draft genome sequence of cork oak.</title>
        <authorList>
            <person name="Ramos A.M."/>
            <person name="Usie A."/>
            <person name="Barbosa P."/>
            <person name="Barros P.M."/>
            <person name="Capote T."/>
            <person name="Chaves I."/>
            <person name="Simoes F."/>
            <person name="Abreu I."/>
            <person name="Carrasquinho I."/>
            <person name="Faro C."/>
            <person name="Guimaraes J.B."/>
            <person name="Mendonca D."/>
            <person name="Nobrega F."/>
            <person name="Rodrigues L."/>
            <person name="Saibo N.J.M."/>
            <person name="Varela M.C."/>
            <person name="Egas C."/>
            <person name="Matos J."/>
            <person name="Miguel C.M."/>
            <person name="Oliveira M.M."/>
            <person name="Ricardo C.P."/>
            <person name="Goncalves S."/>
        </authorList>
    </citation>
    <scope>NUCLEOTIDE SEQUENCE [LARGE SCALE GENOMIC DNA]</scope>
    <source>
        <strain evidence="2">HL8</strain>
    </source>
</reference>
<dbReference type="Gene3D" id="3.50.50.60">
    <property type="entry name" value="FAD/NAD(P)-binding domain"/>
    <property type="match status" value="1"/>
</dbReference>
<feature type="domain" description="Glucose-methanol-choline oxidoreductase C-terminal" evidence="1">
    <location>
        <begin position="20"/>
        <end position="47"/>
    </location>
</feature>
<dbReference type="GO" id="GO:0016829">
    <property type="term" value="F:lyase activity"/>
    <property type="evidence" value="ECO:0007669"/>
    <property type="project" value="UniProtKB-KW"/>
</dbReference>
<accession>A0AAW0M2B1</accession>
<comment type="caution">
    <text evidence="2">The sequence shown here is derived from an EMBL/GenBank/DDBJ whole genome shotgun (WGS) entry which is preliminary data.</text>
</comment>
<reference evidence="2" key="1">
    <citation type="submission" date="2017-12" db="EMBL/GenBank/DDBJ databases">
        <authorList>
            <person name="Barbosa P."/>
            <person name="Usie A."/>
            <person name="Ramos A.M."/>
        </authorList>
    </citation>
    <scope>NUCLEOTIDE SEQUENCE</scope>
    <source>
        <strain evidence="2">HL8</strain>
        <tissue evidence="2">Leaves</tissue>
    </source>
</reference>
<dbReference type="InterPro" id="IPR007867">
    <property type="entry name" value="GMC_OxRtase_C"/>
</dbReference>
<keyword evidence="2" id="KW-0456">Lyase</keyword>
<reference evidence="2" key="3">
    <citation type="submission" date="2023-07" db="EMBL/GenBank/DDBJ databases">
        <title>An improved reference 1 genome and first organelle genomes of Quercus suber.</title>
        <authorList>
            <consortium name="Genosuber Consortium"/>
            <person name="Usie A."/>
            <person name="Serra O."/>
            <person name="Barros P."/>
        </authorList>
    </citation>
    <scope>NUCLEOTIDE SEQUENCE</scope>
    <source>
        <strain evidence="2">HL8</strain>
        <tissue evidence="2">Leaves</tissue>
    </source>
</reference>
<evidence type="ECO:0000259" key="1">
    <source>
        <dbReference type="Pfam" id="PF05199"/>
    </source>
</evidence>